<sequence length="305" mass="33227">MSTTPVRGRRRDDDMIPVKLYGLPRGTVTFFTTLATLFAIFTLLPIAWLVINSTKNQANLFESFGFWFAGPFEFFHNFSSLFHNLDGDGVYFQWLGNTAFYAVVGGLGATALSALAGYGFACFDFRGSRALFSLAMAALLVPITAITLPLYLVYAKAGLINSIWGMLLPSVVSPVGVYLMRTYVAASVPRELIDAARIDGAGEVRIFLTIALPLMVPGLMTVLLLAIVGIWNNYFLPLLIFSQNKLYPLTVGLGLWTQRAQNSGDASMFPALVVGGLVTVVPLVGLFLMVQRYWRGGLLLGSIAN</sequence>
<comment type="similarity">
    <text evidence="7">Belongs to the binding-protein-dependent transport system permease family.</text>
</comment>
<dbReference type="InterPro" id="IPR000515">
    <property type="entry name" value="MetI-like"/>
</dbReference>
<keyword evidence="5 7" id="KW-1133">Transmembrane helix</keyword>
<evidence type="ECO:0000256" key="3">
    <source>
        <dbReference type="ARBA" id="ARBA00022475"/>
    </source>
</evidence>
<reference evidence="9" key="1">
    <citation type="submission" date="2021-01" db="EMBL/GenBank/DDBJ databases">
        <title>Whole genome shotgun sequence of Rugosimonospora africana NBRC 104875.</title>
        <authorList>
            <person name="Komaki H."/>
            <person name="Tamura T."/>
        </authorList>
    </citation>
    <scope>NUCLEOTIDE SEQUENCE</scope>
    <source>
        <strain evidence="9">NBRC 104875</strain>
    </source>
</reference>
<dbReference type="SUPFAM" id="SSF161098">
    <property type="entry name" value="MetI-like"/>
    <property type="match status" value="1"/>
</dbReference>
<dbReference type="Gene3D" id="1.10.3720.10">
    <property type="entry name" value="MetI-like"/>
    <property type="match status" value="1"/>
</dbReference>
<dbReference type="PANTHER" id="PTHR43744:SF12">
    <property type="entry name" value="ABC TRANSPORTER PERMEASE PROTEIN MG189-RELATED"/>
    <property type="match status" value="1"/>
</dbReference>
<gene>
    <name evidence="9" type="ORF">Raf01_35650</name>
</gene>
<evidence type="ECO:0000256" key="1">
    <source>
        <dbReference type="ARBA" id="ARBA00004651"/>
    </source>
</evidence>
<dbReference type="Proteomes" id="UP000642748">
    <property type="component" value="Unassembled WGS sequence"/>
</dbReference>
<feature type="domain" description="ABC transmembrane type-1" evidence="8">
    <location>
        <begin position="95"/>
        <end position="290"/>
    </location>
</feature>
<feature type="transmembrane region" description="Helical" evidence="7">
    <location>
        <begin position="58"/>
        <end position="79"/>
    </location>
</feature>
<dbReference type="Pfam" id="PF00528">
    <property type="entry name" value="BPD_transp_1"/>
    <property type="match status" value="1"/>
</dbReference>
<feature type="transmembrane region" description="Helical" evidence="7">
    <location>
        <begin position="159"/>
        <end position="180"/>
    </location>
</feature>
<comment type="subcellular location">
    <subcellularLocation>
        <location evidence="1 7">Cell membrane</location>
        <topology evidence="1 7">Multi-pass membrane protein</topology>
    </subcellularLocation>
</comment>
<feature type="transmembrane region" description="Helical" evidence="7">
    <location>
        <begin position="268"/>
        <end position="290"/>
    </location>
</feature>
<evidence type="ECO:0000313" key="10">
    <source>
        <dbReference type="Proteomes" id="UP000642748"/>
    </source>
</evidence>
<keyword evidence="6 7" id="KW-0472">Membrane</keyword>
<comment type="caution">
    <text evidence="9">The sequence shown here is derived from an EMBL/GenBank/DDBJ whole genome shotgun (WGS) entry which is preliminary data.</text>
</comment>
<proteinExistence type="inferred from homology"/>
<organism evidence="9 10">
    <name type="scientific">Rugosimonospora africana</name>
    <dbReference type="NCBI Taxonomy" id="556532"/>
    <lineage>
        <taxon>Bacteria</taxon>
        <taxon>Bacillati</taxon>
        <taxon>Actinomycetota</taxon>
        <taxon>Actinomycetes</taxon>
        <taxon>Micromonosporales</taxon>
        <taxon>Micromonosporaceae</taxon>
        <taxon>Rugosimonospora</taxon>
    </lineage>
</organism>
<evidence type="ECO:0000256" key="5">
    <source>
        <dbReference type="ARBA" id="ARBA00022989"/>
    </source>
</evidence>
<dbReference type="GO" id="GO:0055085">
    <property type="term" value="P:transmembrane transport"/>
    <property type="evidence" value="ECO:0007669"/>
    <property type="project" value="InterPro"/>
</dbReference>
<evidence type="ECO:0000313" key="9">
    <source>
        <dbReference type="EMBL" id="GIH15393.1"/>
    </source>
</evidence>
<dbReference type="RefSeq" id="WP_239133694.1">
    <property type="nucleotide sequence ID" value="NZ_BONZ01000034.1"/>
</dbReference>
<name>A0A8J3QR82_9ACTN</name>
<evidence type="ECO:0000256" key="7">
    <source>
        <dbReference type="RuleBase" id="RU363032"/>
    </source>
</evidence>
<keyword evidence="2 7" id="KW-0813">Transport</keyword>
<dbReference type="CDD" id="cd06261">
    <property type="entry name" value="TM_PBP2"/>
    <property type="match status" value="1"/>
</dbReference>
<protein>
    <submittedName>
        <fullName evidence="9">Sugar ABC transporter permease</fullName>
    </submittedName>
</protein>
<dbReference type="EMBL" id="BONZ01000034">
    <property type="protein sequence ID" value="GIH15393.1"/>
    <property type="molecule type" value="Genomic_DNA"/>
</dbReference>
<dbReference type="AlphaFoldDB" id="A0A8J3QR82"/>
<feature type="transmembrane region" description="Helical" evidence="7">
    <location>
        <begin position="130"/>
        <end position="153"/>
    </location>
</feature>
<feature type="transmembrane region" description="Helical" evidence="7">
    <location>
        <begin position="99"/>
        <end position="123"/>
    </location>
</feature>
<keyword evidence="10" id="KW-1185">Reference proteome</keyword>
<dbReference type="PANTHER" id="PTHR43744">
    <property type="entry name" value="ABC TRANSPORTER PERMEASE PROTEIN MG189-RELATED-RELATED"/>
    <property type="match status" value="1"/>
</dbReference>
<evidence type="ECO:0000256" key="4">
    <source>
        <dbReference type="ARBA" id="ARBA00022692"/>
    </source>
</evidence>
<evidence type="ECO:0000256" key="2">
    <source>
        <dbReference type="ARBA" id="ARBA00022448"/>
    </source>
</evidence>
<evidence type="ECO:0000256" key="6">
    <source>
        <dbReference type="ARBA" id="ARBA00023136"/>
    </source>
</evidence>
<keyword evidence="3" id="KW-1003">Cell membrane</keyword>
<dbReference type="PROSITE" id="PS50928">
    <property type="entry name" value="ABC_TM1"/>
    <property type="match status" value="1"/>
</dbReference>
<feature type="transmembrane region" description="Helical" evidence="7">
    <location>
        <begin position="28"/>
        <end position="51"/>
    </location>
</feature>
<feature type="transmembrane region" description="Helical" evidence="7">
    <location>
        <begin position="206"/>
        <end position="231"/>
    </location>
</feature>
<keyword evidence="4 7" id="KW-0812">Transmembrane</keyword>
<evidence type="ECO:0000259" key="8">
    <source>
        <dbReference type="PROSITE" id="PS50928"/>
    </source>
</evidence>
<dbReference type="InterPro" id="IPR035906">
    <property type="entry name" value="MetI-like_sf"/>
</dbReference>
<accession>A0A8J3QR82</accession>
<dbReference type="GO" id="GO:0005886">
    <property type="term" value="C:plasma membrane"/>
    <property type="evidence" value="ECO:0007669"/>
    <property type="project" value="UniProtKB-SubCell"/>
</dbReference>